<dbReference type="RefSeq" id="WP_257574896.1">
    <property type="nucleotide sequence ID" value="NZ_FNNO01000008.1"/>
</dbReference>
<sequence>MKRVLSFLGFGIIIFIIIASFKINSGNEFYYAFSEKYNVPIPFNVEKPMSYEAFKLWSKYCDPDYAEKFCHFSGEPSNGETSVSKPILKKNWKKAKEIFGLQ</sequence>
<evidence type="ECO:0000313" key="2">
    <source>
        <dbReference type="Proteomes" id="UP000198711"/>
    </source>
</evidence>
<gene>
    <name evidence="1" type="ORF">SAMN05444410_108161</name>
</gene>
<dbReference type="AlphaFoldDB" id="A0A8X8IFS1"/>
<comment type="caution">
    <text evidence="1">The sequence shown here is derived from an EMBL/GenBank/DDBJ whole genome shotgun (WGS) entry which is preliminary data.</text>
</comment>
<reference evidence="1 2" key="1">
    <citation type="submission" date="2016-10" db="EMBL/GenBank/DDBJ databases">
        <authorList>
            <person name="Varghese N."/>
            <person name="Submissions S."/>
        </authorList>
    </citation>
    <scope>NUCLEOTIDE SEQUENCE [LARGE SCALE GENOMIC DNA]</scope>
    <source>
        <strain evidence="1 2">DSM 25353</strain>
    </source>
</reference>
<protein>
    <submittedName>
        <fullName evidence="1">Uncharacterized protein</fullName>
    </submittedName>
</protein>
<organism evidence="1 2">
    <name type="scientific">Hydrobacter penzbergensis</name>
    <dbReference type="NCBI Taxonomy" id="1235997"/>
    <lineage>
        <taxon>Bacteria</taxon>
        <taxon>Pseudomonadati</taxon>
        <taxon>Bacteroidota</taxon>
        <taxon>Chitinophagia</taxon>
        <taxon>Chitinophagales</taxon>
        <taxon>Chitinophagaceae</taxon>
        <taxon>Hydrobacter</taxon>
    </lineage>
</organism>
<name>A0A8X8IFS1_9BACT</name>
<dbReference type="Proteomes" id="UP000198711">
    <property type="component" value="Unassembled WGS sequence"/>
</dbReference>
<proteinExistence type="predicted"/>
<dbReference type="EMBL" id="FNNO01000008">
    <property type="protein sequence ID" value="SDX05666.1"/>
    <property type="molecule type" value="Genomic_DNA"/>
</dbReference>
<keyword evidence="2" id="KW-1185">Reference proteome</keyword>
<evidence type="ECO:0000313" key="1">
    <source>
        <dbReference type="EMBL" id="SDX05666.1"/>
    </source>
</evidence>
<accession>A0A8X8IFS1</accession>